<evidence type="ECO:0000313" key="13">
    <source>
        <dbReference type="Proteomes" id="UP000319523"/>
    </source>
</evidence>
<comment type="subcellular location">
    <subcellularLocation>
        <location evidence="1">Cell membrane</location>
        <topology evidence="1">Multi-pass membrane protein</topology>
    </subcellularLocation>
</comment>
<keyword evidence="7 10" id="KW-1133">Transmembrane helix</keyword>
<dbReference type="InterPro" id="IPR050706">
    <property type="entry name" value="Cyclic-di-GMP_PDE-like"/>
</dbReference>
<evidence type="ECO:0000256" key="1">
    <source>
        <dbReference type="ARBA" id="ARBA00004651"/>
    </source>
</evidence>
<dbReference type="RefSeq" id="WP_141175356.1">
    <property type="nucleotide sequence ID" value="NZ_JBHUFX010000013.1"/>
</dbReference>
<evidence type="ECO:0000256" key="7">
    <source>
        <dbReference type="ARBA" id="ARBA00022989"/>
    </source>
</evidence>
<dbReference type="Pfam" id="PF00563">
    <property type="entry name" value="EAL"/>
    <property type="match status" value="1"/>
</dbReference>
<keyword evidence="6" id="KW-0378">Hydrolase</keyword>
<comment type="catalytic activity">
    <reaction evidence="9">
        <text>3',3'-c-di-GMP + H2O = 5'-phosphoguanylyl(3'-&gt;5')guanosine + H(+)</text>
        <dbReference type="Rhea" id="RHEA:24902"/>
        <dbReference type="ChEBI" id="CHEBI:15377"/>
        <dbReference type="ChEBI" id="CHEBI:15378"/>
        <dbReference type="ChEBI" id="CHEBI:58754"/>
        <dbReference type="ChEBI" id="CHEBI:58805"/>
        <dbReference type="EC" id="3.1.4.52"/>
    </reaction>
</comment>
<keyword evidence="3" id="KW-1003">Cell membrane</keyword>
<dbReference type="EC" id="3.1.4.52" evidence="2"/>
<dbReference type="SUPFAM" id="SSF141868">
    <property type="entry name" value="EAL domain-like"/>
    <property type="match status" value="1"/>
</dbReference>
<keyword evidence="13" id="KW-1185">Reference proteome</keyword>
<keyword evidence="4" id="KW-0973">c-di-GMP</keyword>
<evidence type="ECO:0000256" key="4">
    <source>
        <dbReference type="ARBA" id="ARBA00022636"/>
    </source>
</evidence>
<dbReference type="SMART" id="SM00052">
    <property type="entry name" value="EAL"/>
    <property type="match status" value="1"/>
</dbReference>
<evidence type="ECO:0000256" key="5">
    <source>
        <dbReference type="ARBA" id="ARBA00022692"/>
    </source>
</evidence>
<sequence length="525" mass="59097">MQVSQQVVGHFRRKRLVIASIVAALVLILTLAFRFFEEKSRIEQQSYHFADNAIQRFDRFFSPLDVAANNTLALVGLRCNEVRFLLNEKISALQTVRAILLVDNDLIYCSSIYGDRAIPFSDTYPQLAVNNQHMMLSVDDYLLKGSPVLLLWTPESLDNRAGILQVINIELMSRYLLEPTLPWVERAIFNVDGKSLEYGNPLIEKATPSEDEVSYQQSSLRYPFTITLFGPAPTRLALLTLPSQLPLALLLSLLTGYIVWLATANRMSLSWQISYGLTAQEFMVWCQPLIDGGSGGCCGIELLLRWHNPRQGWIPPDVFIPLAERQNLVAPLTRFVLMEAVRYLPRLPQRADFHIAINVAASHFHRQAIVDDLQKLWWPAAPLPGLIVELTERDALPVVDQEVVSRLRQLGVKVAIDDFGTGHSSLSYLKTLSPDVLKLDKMFTAAIGTDAINATVTEMVISLAQRLNIHLVAEGVETAEQASYLRQRGVDTLQGYYYARPMPLEAFPAWLAQHKAEKADCRSRL</sequence>
<feature type="transmembrane region" description="Helical" evidence="10">
    <location>
        <begin position="16"/>
        <end position="36"/>
    </location>
</feature>
<dbReference type="InterPro" id="IPR024744">
    <property type="entry name" value="CSS-motif_dom"/>
</dbReference>
<organism evidence="12 13">
    <name type="scientific">Mixta tenebrionis</name>
    <dbReference type="NCBI Taxonomy" id="2562439"/>
    <lineage>
        <taxon>Bacteria</taxon>
        <taxon>Pseudomonadati</taxon>
        <taxon>Pseudomonadota</taxon>
        <taxon>Gammaproteobacteria</taxon>
        <taxon>Enterobacterales</taxon>
        <taxon>Erwiniaceae</taxon>
        <taxon>Mixta</taxon>
    </lineage>
</organism>
<keyword evidence="5 10" id="KW-0812">Transmembrane</keyword>
<evidence type="ECO:0000256" key="6">
    <source>
        <dbReference type="ARBA" id="ARBA00022801"/>
    </source>
</evidence>
<evidence type="ECO:0000256" key="9">
    <source>
        <dbReference type="ARBA" id="ARBA00034290"/>
    </source>
</evidence>
<evidence type="ECO:0000256" key="8">
    <source>
        <dbReference type="ARBA" id="ARBA00023136"/>
    </source>
</evidence>
<evidence type="ECO:0000259" key="11">
    <source>
        <dbReference type="PROSITE" id="PS50883"/>
    </source>
</evidence>
<dbReference type="PROSITE" id="PS50883">
    <property type="entry name" value="EAL"/>
    <property type="match status" value="1"/>
</dbReference>
<dbReference type="EMBL" id="VHQI01000003">
    <property type="protein sequence ID" value="TPW43179.1"/>
    <property type="molecule type" value="Genomic_DNA"/>
</dbReference>
<comment type="caution">
    <text evidence="12">The sequence shown here is derived from an EMBL/GenBank/DDBJ whole genome shotgun (WGS) entry which is preliminary data.</text>
</comment>
<dbReference type="GO" id="GO:0005886">
    <property type="term" value="C:plasma membrane"/>
    <property type="evidence" value="ECO:0007669"/>
    <property type="project" value="UniProtKB-SubCell"/>
</dbReference>
<dbReference type="PANTHER" id="PTHR33121:SF79">
    <property type="entry name" value="CYCLIC DI-GMP PHOSPHODIESTERASE PDED-RELATED"/>
    <property type="match status" value="1"/>
</dbReference>
<feature type="domain" description="EAL" evidence="11">
    <location>
        <begin position="266"/>
        <end position="515"/>
    </location>
</feature>
<evidence type="ECO:0000313" key="12">
    <source>
        <dbReference type="EMBL" id="TPW43179.1"/>
    </source>
</evidence>
<dbReference type="Gene3D" id="3.20.20.450">
    <property type="entry name" value="EAL domain"/>
    <property type="match status" value="1"/>
</dbReference>
<keyword evidence="8 10" id="KW-0472">Membrane</keyword>
<dbReference type="OrthoDB" id="675397at2"/>
<dbReference type="PANTHER" id="PTHR33121">
    <property type="entry name" value="CYCLIC DI-GMP PHOSPHODIESTERASE PDEF"/>
    <property type="match status" value="1"/>
</dbReference>
<dbReference type="InterPro" id="IPR001633">
    <property type="entry name" value="EAL_dom"/>
</dbReference>
<protein>
    <recommendedName>
        <fullName evidence="2">cyclic-guanylate-specific phosphodiesterase</fullName>
        <ecNumber evidence="2">3.1.4.52</ecNumber>
    </recommendedName>
</protein>
<dbReference type="Pfam" id="PF12792">
    <property type="entry name" value="CSS-motif"/>
    <property type="match status" value="1"/>
</dbReference>
<name>A0A506VCJ0_9GAMM</name>
<gene>
    <name evidence="12" type="ORF">FKM52_06335</name>
</gene>
<dbReference type="CDD" id="cd01948">
    <property type="entry name" value="EAL"/>
    <property type="match status" value="1"/>
</dbReference>
<dbReference type="AlphaFoldDB" id="A0A506VCJ0"/>
<evidence type="ECO:0000256" key="10">
    <source>
        <dbReference type="SAM" id="Phobius"/>
    </source>
</evidence>
<dbReference type="InterPro" id="IPR035919">
    <property type="entry name" value="EAL_sf"/>
</dbReference>
<proteinExistence type="predicted"/>
<dbReference type="Proteomes" id="UP000319523">
    <property type="component" value="Unassembled WGS sequence"/>
</dbReference>
<accession>A0A506VCJ0</accession>
<evidence type="ECO:0000256" key="2">
    <source>
        <dbReference type="ARBA" id="ARBA00012282"/>
    </source>
</evidence>
<reference evidence="12 13" key="1">
    <citation type="submission" date="2019-06" db="EMBL/GenBank/DDBJ databases">
        <authorList>
            <person name="Yang Y."/>
        </authorList>
    </citation>
    <scope>NUCLEOTIDE SEQUENCE [LARGE SCALE GENOMIC DNA]</scope>
    <source>
        <strain evidence="12 13">BIT-26</strain>
    </source>
</reference>
<evidence type="ECO:0000256" key="3">
    <source>
        <dbReference type="ARBA" id="ARBA00022475"/>
    </source>
</evidence>
<dbReference type="GO" id="GO:0071111">
    <property type="term" value="F:cyclic-guanylate-specific phosphodiesterase activity"/>
    <property type="evidence" value="ECO:0007669"/>
    <property type="project" value="UniProtKB-EC"/>
</dbReference>